<comment type="subcellular location">
    <subcellularLocation>
        <location evidence="1">Cytoplasm</location>
        <location evidence="1">Cytoskeleton</location>
    </subcellularLocation>
</comment>
<dbReference type="EMBL" id="DF846365">
    <property type="protein sequence ID" value="GAT50298.1"/>
    <property type="molecule type" value="Genomic_DNA"/>
</dbReference>
<sequence length="599" mass="63794">MPTSVAQSASASGSVSTSSSTTTNSSPTINGNGNGAHAPPPPPSPNPNGSTGAPDGDPNGAGSVYTYAPSASDFCNSFWGSGDAGAGVLFARMRTARAGMRALEAFWRERAAIEDEYAKRLLSLAKTSLELGDGETGELKRALSTLISETKTQATAHSQFAMLVREELQAPIGAYAQKQAEDDAALQAPLEARCGTKHAAEAAITKAREKYESNCLRLASHTQQLSVTSPGRDAQVERLQAKIKKSQETVAANEKELAQAVGAIREATVRWQRDWKAFCDICQDSEEERLEFVKDVVWGYANAVSTLCVADDQSCERIRVALDNVDTLADLDIFVDEYGTGNAVPEPPAWMPFDANSASVRTSTTPAEFARVSSRPPMPVAQPTTVGHDDPGAGSVPPTPRRSGSMGTTQTRTRKDSTPSINGRARSRSRTRSQTTPKIPSSVPPTPSPNPPPGSYPGTSQSQSQSQSPPPSSASNTTNTNRRKSSSQASLRRVSGPLPAQPGTGTRSPTPAPIPAVPPLPQAQTQTGDADADGERILFFVQALYDYAATTSEEFDFEAGDVIAVRATPDDGWWSGELLDERRREEGRHIFPSNFITLF</sequence>
<dbReference type="InterPro" id="IPR031160">
    <property type="entry name" value="F_BAR_dom"/>
</dbReference>
<dbReference type="InterPro" id="IPR027267">
    <property type="entry name" value="AH/BAR_dom_sf"/>
</dbReference>
<feature type="region of interest" description="Disordered" evidence="8">
    <location>
        <begin position="354"/>
        <end position="529"/>
    </location>
</feature>
<name>A0ABQ0LGT2_MYCCL</name>
<organism evidence="11 12">
    <name type="scientific">Mycena chlorophos</name>
    <name type="common">Agaric fungus</name>
    <name type="synonym">Agaricus chlorophos</name>
    <dbReference type="NCBI Taxonomy" id="658473"/>
    <lineage>
        <taxon>Eukaryota</taxon>
        <taxon>Fungi</taxon>
        <taxon>Dikarya</taxon>
        <taxon>Basidiomycota</taxon>
        <taxon>Agaricomycotina</taxon>
        <taxon>Agaricomycetes</taxon>
        <taxon>Agaricomycetidae</taxon>
        <taxon>Agaricales</taxon>
        <taxon>Marasmiineae</taxon>
        <taxon>Mycenaceae</taxon>
        <taxon>Mycena</taxon>
    </lineage>
</organism>
<dbReference type="PRINTS" id="PR00452">
    <property type="entry name" value="SH3DOMAIN"/>
</dbReference>
<feature type="compositionally biased region" description="Low complexity" evidence="8">
    <location>
        <begin position="1"/>
        <end position="37"/>
    </location>
</feature>
<dbReference type="SMART" id="SM00326">
    <property type="entry name" value="SH3"/>
    <property type="match status" value="1"/>
</dbReference>
<feature type="compositionally biased region" description="Polar residues" evidence="8">
    <location>
        <begin position="356"/>
        <end position="366"/>
    </location>
</feature>
<dbReference type="Gene3D" id="1.20.1270.60">
    <property type="entry name" value="Arfaptin homology (AH) domain/BAR domain"/>
    <property type="match status" value="1"/>
</dbReference>
<evidence type="ECO:0000256" key="5">
    <source>
        <dbReference type="ARBA" id="ARBA00023212"/>
    </source>
</evidence>
<keyword evidence="3" id="KW-0963">Cytoplasm</keyword>
<evidence type="ECO:0000256" key="7">
    <source>
        <dbReference type="PROSITE-ProRule" id="PRU01077"/>
    </source>
</evidence>
<keyword evidence="5" id="KW-0206">Cytoskeleton</keyword>
<dbReference type="SUPFAM" id="SSF103657">
    <property type="entry name" value="BAR/IMD domain-like"/>
    <property type="match status" value="1"/>
</dbReference>
<dbReference type="PANTHER" id="PTHR23065:SF7">
    <property type="entry name" value="NOSTRIN, ISOFORM H"/>
    <property type="match status" value="1"/>
</dbReference>
<keyword evidence="2 6" id="KW-0728">SH3 domain</keyword>
<evidence type="ECO:0000256" key="2">
    <source>
        <dbReference type="ARBA" id="ARBA00022443"/>
    </source>
</evidence>
<protein>
    <submittedName>
        <fullName evidence="11">SH3-domain-containing protein</fullName>
    </submittedName>
</protein>
<dbReference type="CDD" id="cd00174">
    <property type="entry name" value="SH3"/>
    <property type="match status" value="1"/>
</dbReference>
<dbReference type="Pfam" id="PF00018">
    <property type="entry name" value="SH3_1"/>
    <property type="match status" value="1"/>
</dbReference>
<feature type="domain" description="SH3" evidence="9">
    <location>
        <begin position="536"/>
        <end position="599"/>
    </location>
</feature>
<feature type="compositionally biased region" description="Pro residues" evidence="8">
    <location>
        <begin position="510"/>
        <end position="521"/>
    </location>
</feature>
<accession>A0ABQ0LGT2</accession>
<dbReference type="PROSITE" id="PS51741">
    <property type="entry name" value="F_BAR"/>
    <property type="match status" value="1"/>
</dbReference>
<dbReference type="PRINTS" id="PR00499">
    <property type="entry name" value="P67PHOX"/>
</dbReference>
<dbReference type="SMART" id="SM00055">
    <property type="entry name" value="FCH"/>
    <property type="match status" value="1"/>
</dbReference>
<feature type="domain" description="F-BAR" evidence="10">
    <location>
        <begin position="72"/>
        <end position="330"/>
    </location>
</feature>
<dbReference type="PROSITE" id="PS50002">
    <property type="entry name" value="SH3"/>
    <property type="match status" value="1"/>
</dbReference>
<keyword evidence="12" id="KW-1185">Reference proteome</keyword>
<evidence type="ECO:0000313" key="12">
    <source>
        <dbReference type="Proteomes" id="UP000815677"/>
    </source>
</evidence>
<evidence type="ECO:0000259" key="9">
    <source>
        <dbReference type="PROSITE" id="PS50002"/>
    </source>
</evidence>
<evidence type="ECO:0000313" key="11">
    <source>
        <dbReference type="EMBL" id="GAT50298.1"/>
    </source>
</evidence>
<feature type="region of interest" description="Disordered" evidence="8">
    <location>
        <begin position="1"/>
        <end position="64"/>
    </location>
</feature>
<dbReference type="InterPro" id="IPR001060">
    <property type="entry name" value="FCH_dom"/>
</dbReference>
<evidence type="ECO:0000256" key="4">
    <source>
        <dbReference type="ARBA" id="ARBA00022553"/>
    </source>
</evidence>
<dbReference type="InterPro" id="IPR001452">
    <property type="entry name" value="SH3_domain"/>
</dbReference>
<keyword evidence="7" id="KW-0175">Coiled coil</keyword>
<dbReference type="Proteomes" id="UP000815677">
    <property type="component" value="Unassembled WGS sequence"/>
</dbReference>
<feature type="compositionally biased region" description="Low complexity" evidence="8">
    <location>
        <begin position="432"/>
        <end position="441"/>
    </location>
</feature>
<proteinExistence type="predicted"/>
<evidence type="ECO:0000256" key="3">
    <source>
        <dbReference type="ARBA" id="ARBA00022490"/>
    </source>
</evidence>
<evidence type="ECO:0000256" key="1">
    <source>
        <dbReference type="ARBA" id="ARBA00004245"/>
    </source>
</evidence>
<dbReference type="PANTHER" id="PTHR23065">
    <property type="entry name" value="PROLINE-SERINE-THREONINE PHOSPHATASE INTERACTING PROTEIN 1"/>
    <property type="match status" value="1"/>
</dbReference>
<dbReference type="Gene3D" id="2.30.30.40">
    <property type="entry name" value="SH3 Domains"/>
    <property type="match status" value="1"/>
</dbReference>
<keyword evidence="4" id="KW-0597">Phosphoprotein</keyword>
<feature type="compositionally biased region" description="Pro residues" evidence="8">
    <location>
        <begin position="442"/>
        <end position="455"/>
    </location>
</feature>
<evidence type="ECO:0000256" key="8">
    <source>
        <dbReference type="SAM" id="MobiDB-lite"/>
    </source>
</evidence>
<feature type="compositionally biased region" description="Low complexity" evidence="8">
    <location>
        <begin position="456"/>
        <end position="480"/>
    </location>
</feature>
<dbReference type="InterPro" id="IPR036028">
    <property type="entry name" value="SH3-like_dom_sf"/>
</dbReference>
<evidence type="ECO:0000259" key="10">
    <source>
        <dbReference type="PROSITE" id="PS51741"/>
    </source>
</evidence>
<dbReference type="SUPFAM" id="SSF50044">
    <property type="entry name" value="SH3-domain"/>
    <property type="match status" value="1"/>
</dbReference>
<gene>
    <name evidence="11" type="ORF">MCHLO_07553</name>
</gene>
<reference evidence="11" key="1">
    <citation type="submission" date="2014-09" db="EMBL/GenBank/DDBJ databases">
        <title>Genome sequence of the luminous mushroom Mycena chlorophos for searching fungal bioluminescence genes.</title>
        <authorList>
            <person name="Tanaka Y."/>
            <person name="Kasuga D."/>
            <person name="Oba Y."/>
            <person name="Hase S."/>
            <person name="Sato K."/>
            <person name="Oba Y."/>
            <person name="Sakakibara Y."/>
        </authorList>
    </citation>
    <scope>NUCLEOTIDE SEQUENCE</scope>
</reference>
<evidence type="ECO:0000256" key="6">
    <source>
        <dbReference type="PROSITE-ProRule" id="PRU00192"/>
    </source>
</evidence>
<dbReference type="Pfam" id="PF00611">
    <property type="entry name" value="FCH"/>
    <property type="match status" value="1"/>
</dbReference>